<dbReference type="EMBL" id="JAFBDQ010000034">
    <property type="protein sequence ID" value="MBM7558198.1"/>
    <property type="molecule type" value="Genomic_DNA"/>
</dbReference>
<dbReference type="RefSeq" id="WP_204703245.1">
    <property type="nucleotide sequence ID" value="NZ_JAFBDQ010000034.1"/>
</dbReference>
<evidence type="ECO:0008006" key="4">
    <source>
        <dbReference type="Google" id="ProtNLM"/>
    </source>
</evidence>
<accession>A0A938XVB4</accession>
<evidence type="ECO:0000313" key="3">
    <source>
        <dbReference type="Proteomes" id="UP000774000"/>
    </source>
</evidence>
<keyword evidence="1" id="KW-0175">Coiled coil</keyword>
<evidence type="ECO:0000313" key="2">
    <source>
        <dbReference type="EMBL" id="MBM7558198.1"/>
    </source>
</evidence>
<dbReference type="AlphaFoldDB" id="A0A938XVB4"/>
<sequence length="460" mass="55308">MDLKKLKFGERIEISNEMSKKDYMYSVSLVSIGKHFLEYFFGSEVYQMSFQEIREKFISSSNNKDVPKDELSFFKFICKRYLDLKDRPSINMLKYYNQASSDLKDINNRIKDYEKDIKELNKINNRKLTNEEGYEKLLLEYYIDLNKKAREEIINFLTHDIRYYALKDSKEVPNYFSTFSCSYDYRFDPFRYKKENITDLHNKFQDLSVPVYKEILKKYEEDKEEFYNLMEEYIWEYKIIDKIYDFIYSHHRLNKREEILKQALIAYEEGQTLLFCNVIPLQIEGVFHDYCIELEIPETDLLASPLHDKLTKISNEDKNFRDYEYFNFKFPIIRNKVAHGNLFKESNKKLSRFLLLDLFSACKLLATSDSLEINKAVSILQEYEKDCSFKNSLKSIIFLQNITIPNFYDLDSIIDEIKSRFIKDDVWNYIEGIIEEDNNLLNRGIRSIAIYLKEQGIKKR</sequence>
<name>A0A938XVB4_9FIRM</name>
<keyword evidence="3" id="KW-1185">Reference proteome</keyword>
<evidence type="ECO:0000256" key="1">
    <source>
        <dbReference type="SAM" id="Coils"/>
    </source>
</evidence>
<feature type="coiled-coil region" evidence="1">
    <location>
        <begin position="96"/>
        <end position="130"/>
    </location>
</feature>
<proteinExistence type="predicted"/>
<gene>
    <name evidence="2" type="ORF">JOC47_003068</name>
</gene>
<organism evidence="2 3">
    <name type="scientific">Halanaerobacter jeridensis</name>
    <dbReference type="NCBI Taxonomy" id="706427"/>
    <lineage>
        <taxon>Bacteria</taxon>
        <taxon>Bacillati</taxon>
        <taxon>Bacillota</taxon>
        <taxon>Clostridia</taxon>
        <taxon>Halanaerobiales</taxon>
        <taxon>Halobacteroidaceae</taxon>
        <taxon>Halanaerobacter</taxon>
    </lineage>
</organism>
<dbReference type="Proteomes" id="UP000774000">
    <property type="component" value="Unassembled WGS sequence"/>
</dbReference>
<comment type="caution">
    <text evidence="2">The sequence shown here is derived from an EMBL/GenBank/DDBJ whole genome shotgun (WGS) entry which is preliminary data.</text>
</comment>
<protein>
    <recommendedName>
        <fullName evidence="4">Apea-like HEPN domain-containing protein</fullName>
    </recommendedName>
</protein>
<reference evidence="2" key="1">
    <citation type="submission" date="2021-01" db="EMBL/GenBank/DDBJ databases">
        <title>Genomic Encyclopedia of Type Strains, Phase IV (KMG-IV): sequencing the most valuable type-strain genomes for metagenomic binning, comparative biology and taxonomic classification.</title>
        <authorList>
            <person name="Goeker M."/>
        </authorList>
    </citation>
    <scope>NUCLEOTIDE SEQUENCE</scope>
    <source>
        <strain evidence="2">DSM 23230</strain>
    </source>
</reference>